<name>A0A7G7CR62_9CORY</name>
<dbReference type="KEGG" id="cik:H0194_03430"/>
<gene>
    <name evidence="1" type="ORF">H0194_03430</name>
</gene>
<reference evidence="1 2" key="1">
    <citation type="submission" date="2020-07" db="EMBL/GenBank/DDBJ databases">
        <title>Complete genome and description of Corynebacterium incognita strain Marseille-Q3630 sp. nov.</title>
        <authorList>
            <person name="Boxberger M."/>
        </authorList>
    </citation>
    <scope>NUCLEOTIDE SEQUENCE [LARGE SCALE GENOMIC DNA]</scope>
    <source>
        <strain evidence="1 2">Marseille-Q3630</strain>
    </source>
</reference>
<protein>
    <submittedName>
        <fullName evidence="1">Uncharacterized protein</fullName>
    </submittedName>
</protein>
<evidence type="ECO:0000313" key="1">
    <source>
        <dbReference type="EMBL" id="QNE90078.1"/>
    </source>
</evidence>
<dbReference type="EMBL" id="CP059404">
    <property type="protein sequence ID" value="QNE90078.1"/>
    <property type="molecule type" value="Genomic_DNA"/>
</dbReference>
<proteinExistence type="predicted"/>
<sequence length="125" mass="13730">MQRKLTPEEEFLLMAICANADPVDGEWGPTDEHRMRWIDSIRTAHVTRECGCGSCPSFEIGHDTDPNAHLNPLKGPANTVLSAYDHGGYAEIFLHISDNTVWDLDIAPPGDGIAVPLPTTEMLSF</sequence>
<organism evidence="1 2">
    <name type="scientific">Corynebacterium incognita</name>
    <dbReference type="NCBI Taxonomy" id="2754725"/>
    <lineage>
        <taxon>Bacteria</taxon>
        <taxon>Bacillati</taxon>
        <taxon>Actinomycetota</taxon>
        <taxon>Actinomycetes</taxon>
        <taxon>Mycobacteriales</taxon>
        <taxon>Corynebacteriaceae</taxon>
        <taxon>Corynebacterium</taxon>
    </lineage>
</organism>
<dbReference type="AlphaFoldDB" id="A0A7G7CR62"/>
<accession>A0A7G7CR62</accession>
<evidence type="ECO:0000313" key="2">
    <source>
        <dbReference type="Proteomes" id="UP000515743"/>
    </source>
</evidence>
<keyword evidence="2" id="KW-1185">Reference proteome</keyword>
<dbReference type="Proteomes" id="UP000515743">
    <property type="component" value="Chromosome"/>
</dbReference>
<dbReference type="RefSeq" id="WP_185176452.1">
    <property type="nucleotide sequence ID" value="NZ_CP059404.1"/>
</dbReference>